<dbReference type="InterPro" id="IPR003615">
    <property type="entry name" value="HNH_nuc"/>
</dbReference>
<comment type="caution">
    <text evidence="3">The sequence shown here is derived from an EMBL/GenBank/DDBJ whole genome shotgun (WGS) entry which is preliminary data.</text>
</comment>
<name>A0A7W7N0Z8_9ACTN</name>
<feature type="compositionally biased region" description="Basic residues" evidence="1">
    <location>
        <begin position="422"/>
        <end position="432"/>
    </location>
</feature>
<accession>A0A7W7N0Z8</accession>
<dbReference type="Gene3D" id="1.10.30.50">
    <property type="match status" value="1"/>
</dbReference>
<dbReference type="AlphaFoldDB" id="A0A7W7N0Z8"/>
<dbReference type="InterPro" id="IPR003870">
    <property type="entry name" value="DUF222"/>
</dbReference>
<evidence type="ECO:0000313" key="4">
    <source>
        <dbReference type="Proteomes" id="UP000549343"/>
    </source>
</evidence>
<protein>
    <recommendedName>
        <fullName evidence="2">HNH nuclease domain-containing protein</fullName>
    </recommendedName>
</protein>
<evidence type="ECO:0000313" key="3">
    <source>
        <dbReference type="EMBL" id="MBB4777425.1"/>
    </source>
</evidence>
<reference evidence="3 4" key="1">
    <citation type="submission" date="2020-08" db="EMBL/GenBank/DDBJ databases">
        <title>Sequencing the genomes of 1000 actinobacteria strains.</title>
        <authorList>
            <person name="Klenk H.-P."/>
        </authorList>
    </citation>
    <scope>NUCLEOTIDE SEQUENCE [LARGE SCALE GENOMIC DNA]</scope>
    <source>
        <strain evidence="3 4">DSM 44772</strain>
    </source>
</reference>
<feature type="domain" description="HNH nuclease" evidence="2">
    <location>
        <begin position="317"/>
        <end position="371"/>
    </location>
</feature>
<dbReference type="CDD" id="cd00085">
    <property type="entry name" value="HNHc"/>
    <property type="match status" value="1"/>
</dbReference>
<organism evidence="3 4">
    <name type="scientific">Actinomadura livida</name>
    <dbReference type="NCBI Taxonomy" id="79909"/>
    <lineage>
        <taxon>Bacteria</taxon>
        <taxon>Bacillati</taxon>
        <taxon>Actinomycetota</taxon>
        <taxon>Actinomycetes</taxon>
        <taxon>Streptosporangiales</taxon>
        <taxon>Thermomonosporaceae</taxon>
        <taxon>Actinomadura</taxon>
    </lineage>
</organism>
<dbReference type="SMART" id="SM00507">
    <property type="entry name" value="HNHc"/>
    <property type="match status" value="1"/>
</dbReference>
<dbReference type="Pfam" id="PF02720">
    <property type="entry name" value="DUF222"/>
    <property type="match status" value="1"/>
</dbReference>
<dbReference type="EMBL" id="JACHMV010000001">
    <property type="protein sequence ID" value="MBB4777425.1"/>
    <property type="molecule type" value="Genomic_DNA"/>
</dbReference>
<evidence type="ECO:0000256" key="1">
    <source>
        <dbReference type="SAM" id="MobiDB-lite"/>
    </source>
</evidence>
<dbReference type="Proteomes" id="UP000549343">
    <property type="component" value="Unassembled WGS sequence"/>
</dbReference>
<dbReference type="RefSeq" id="WP_184887851.1">
    <property type="nucleotide sequence ID" value="NZ_BAAAHD010000078.1"/>
</dbReference>
<proteinExistence type="predicted"/>
<feature type="compositionally biased region" description="Basic and acidic residues" evidence="1">
    <location>
        <begin position="378"/>
        <end position="387"/>
    </location>
</feature>
<feature type="region of interest" description="Disordered" evidence="1">
    <location>
        <begin position="378"/>
        <end position="445"/>
    </location>
</feature>
<gene>
    <name evidence="3" type="ORF">F4557_005843</name>
</gene>
<feature type="compositionally biased region" description="Basic and acidic residues" evidence="1">
    <location>
        <begin position="433"/>
        <end position="445"/>
    </location>
</feature>
<sequence>MCSSSGVEVASMSTSELVVMAAAIAAELARREPTESASLCMRDAETLARVTDLHESALAGMVARVDASGEARRWGYPSVRSWLRSGLGMREARAKERVALARQRHRLPEATGRLARGDLSYGYAATIAAAVTHLDDQDCAAAETVLLDLVGQGFSAGKVAAFGHRITDLIAERDGTESPDPDTRRGYETSWIESTRSLDGGRYIKGWLNTEDAAIFDGVLAPLAKPTGADDARTLPQRTAAALTGVLSAGHRATKVTVICDLDTLTGGTTPARLPDGTPIPAEQARRIALNAAITPLLLGRGHLPLYLGRSVRLATPAQRHVLEVLNPTCAVQGCEVPGTLCEVDHVTGWALHDGPTDIDNLTLTCAFHNRYKAAHPDSVHITRGPDGRYTYRIQPANGPTTPPPATDPWEGPANDPPRLRPQARPRGRSRRPRPEWARSREPAG</sequence>
<evidence type="ECO:0000259" key="2">
    <source>
        <dbReference type="SMART" id="SM00507"/>
    </source>
</evidence>